<evidence type="ECO:0000313" key="4">
    <source>
        <dbReference type="Proteomes" id="UP001157946"/>
    </source>
</evidence>
<feature type="transmembrane region" description="Helical" evidence="2">
    <location>
        <begin position="15"/>
        <end position="34"/>
    </location>
</feature>
<dbReference type="Gene3D" id="1.20.1640.10">
    <property type="entry name" value="Multidrug efflux transporter AcrB transmembrane domain"/>
    <property type="match status" value="3"/>
</dbReference>
<dbReference type="Gene3D" id="3.30.70.1430">
    <property type="entry name" value="Multidrug efflux transporter AcrB pore domain"/>
    <property type="match status" value="2"/>
</dbReference>
<dbReference type="Gene3D" id="3.30.70.1440">
    <property type="entry name" value="Multidrug efflux transporter AcrB pore domain"/>
    <property type="match status" value="1"/>
</dbReference>
<feature type="transmembrane region" description="Helical" evidence="2">
    <location>
        <begin position="1040"/>
        <end position="1061"/>
    </location>
</feature>
<evidence type="ECO:0000313" key="3">
    <source>
        <dbReference type="EMBL" id="SMP32709.1"/>
    </source>
</evidence>
<dbReference type="Proteomes" id="UP001157946">
    <property type="component" value="Unassembled WGS sequence"/>
</dbReference>
<dbReference type="Gene3D" id="3.30.2090.10">
    <property type="entry name" value="Multidrug efflux transporter AcrB TolC docking domain, DN and DC subdomains"/>
    <property type="match status" value="3"/>
</dbReference>
<dbReference type="AlphaFoldDB" id="A0AA45WRX0"/>
<dbReference type="EMBL" id="FXTU01000009">
    <property type="protein sequence ID" value="SMP32709.1"/>
    <property type="molecule type" value="Genomic_DNA"/>
</dbReference>
<sequence length="1172" mass="126331">MRIVDGLTQFSLRNAAMVFLLVVLITAGGVYTATQLKMESMPDIDIPVIAAVTGYPGASPQEVDEKVTKPIEQALQELEGVKKVTSMSSDSVSMVAVEYGFNTDLNQAKQEMQNAIEQTRLPKETTPTSFNRFGFNSKPFMILSVTSKTQSITELEQWVKQTMTPALKSIKEVGKAEIQGQSSKAVYVRLKQDQLKKYNLSVQQVQQALQGNNVTIPVGDVHAEDVIRPVQIDQKITSVEQLKNLRIPLYPNPQENLQKSMKQIDQGFQGLGQSVGQLGQGLGQVGQGLGMLQAQMQLMQAAQQLQAKLLADQLALNAAQLWLKQHPEDEKAKATVATLKPKVDAETKTLKKMNDKLKQLQNRMPKPEQNAGKLQPGKGQATPAQTAVPSQSQSLKTIKLSQIASVTESIEDAPLITRVNGKPSVNIELLKNPDGNIVDAANKVKEKTASLMKQHPGLAISVLLDQSAMVKLSIHTIIREGLLGALFAMLVILLFLRNLRTVVISIVSIPLSVMATLIFLDQADLTLNVMTLGGLAVAIGRIVDDSLVVIENIHRHLLRSNEETVSLIQTATKEVASAITSSTFTTVVVFIPLGFIDGVVGKLFTPFALTIVFSLLCSLVVSITVVPLMAKYLLKGEKRSRRRRKKSQVVLFYQASLDWAFQHKAVILISAAALLAASLCLIPVVGTSFIPADQNRTLQVTLTLPPGTSLSATNQKAKEIESQLKSHSEVQVVSASIGNLNSPMAGDTNHISLLVSLRPDTDTNAMVERIRQGLQRHKGNAELQVLELKSLGPSTNQITSVVKGERISDIQAVAAELTQRMKQMKGLTNVSNNLSEQKKLLNVDIDQQKASSEGLTASQVAMSVRALLKADKVNEITQGNQSLEIRLGLEKPQINLVQKLKDLQLLSPSGRMVKLGSIATVKEINGPLKIQKENGQQFATISGDAITQDTGALSAELRNIISGMKLPPGVEVTIGGDAQQMSDSFQQIGIAIAGATLLVYLVMLATFKEATTPFTILFSLPFAVIGGLVGLWIAGLPISVAALIGALMLIGIVVTNAIVLLDRVHQQMADGLELEDALLEAAGTRLRPIMMTACATVFALIPAGLGIGEGNAITQGLSVVVIGGLISSTLLTLYIVPIMYLLLSKIGRRNLAKQNPSQNSSLPSAQPMNTTS</sequence>
<gene>
    <name evidence="3" type="ORF">SAMN06265361_10929</name>
</gene>
<feature type="transmembrane region" description="Helical" evidence="2">
    <location>
        <begin position="607"/>
        <end position="634"/>
    </location>
</feature>
<comment type="caution">
    <text evidence="3">The sequence shown here is derived from an EMBL/GenBank/DDBJ whole genome shotgun (WGS) entry which is preliminary data.</text>
</comment>
<proteinExistence type="predicted"/>
<dbReference type="GO" id="GO:0042910">
    <property type="term" value="F:xenobiotic transmembrane transporter activity"/>
    <property type="evidence" value="ECO:0007669"/>
    <property type="project" value="TreeGrafter"/>
</dbReference>
<protein>
    <submittedName>
        <fullName evidence="3">Hydrophobic/amphiphilic exporter-1, HAE1 family</fullName>
    </submittedName>
</protein>
<feature type="transmembrane region" description="Helical" evidence="2">
    <location>
        <begin position="477"/>
        <end position="496"/>
    </location>
</feature>
<keyword evidence="4" id="KW-1185">Reference proteome</keyword>
<dbReference type="SUPFAM" id="SSF82693">
    <property type="entry name" value="Multidrug efflux transporter AcrB pore domain, PN1, PN2, PC1 and PC2 subdomains"/>
    <property type="match status" value="3"/>
</dbReference>
<dbReference type="GO" id="GO:0005886">
    <property type="term" value="C:plasma membrane"/>
    <property type="evidence" value="ECO:0007669"/>
    <property type="project" value="TreeGrafter"/>
</dbReference>
<feature type="transmembrane region" description="Helical" evidence="2">
    <location>
        <begin position="1119"/>
        <end position="1143"/>
    </location>
</feature>
<dbReference type="InterPro" id="IPR001036">
    <property type="entry name" value="Acrflvin-R"/>
</dbReference>
<accession>A0AA45WRX0</accession>
<evidence type="ECO:0000256" key="2">
    <source>
        <dbReference type="SAM" id="Phobius"/>
    </source>
</evidence>
<dbReference type="SUPFAM" id="SSF82714">
    <property type="entry name" value="Multidrug efflux transporter AcrB TolC docking domain, DN and DC subdomains"/>
    <property type="match status" value="2"/>
</dbReference>
<feature type="transmembrane region" description="Helical" evidence="2">
    <location>
        <begin position="502"/>
        <end position="520"/>
    </location>
</feature>
<dbReference type="RefSeq" id="WP_102991205.1">
    <property type="nucleotide sequence ID" value="NZ_FXTU01000009.1"/>
</dbReference>
<dbReference type="SUPFAM" id="SSF82866">
    <property type="entry name" value="Multidrug efflux transporter AcrB transmembrane domain"/>
    <property type="match status" value="2"/>
</dbReference>
<dbReference type="Gene3D" id="3.30.70.1320">
    <property type="entry name" value="Multidrug efflux transporter AcrB pore domain like"/>
    <property type="match status" value="2"/>
</dbReference>
<dbReference type="PANTHER" id="PTHR32063:SF0">
    <property type="entry name" value="SWARMING MOTILITY PROTEIN SWRC"/>
    <property type="match status" value="1"/>
</dbReference>
<feature type="transmembrane region" description="Helical" evidence="2">
    <location>
        <begin position="988"/>
        <end position="1007"/>
    </location>
</feature>
<feature type="region of interest" description="Disordered" evidence="1">
    <location>
        <begin position="359"/>
        <end position="390"/>
    </location>
</feature>
<dbReference type="PANTHER" id="PTHR32063">
    <property type="match status" value="1"/>
</dbReference>
<reference evidence="3" key="1">
    <citation type="submission" date="2017-05" db="EMBL/GenBank/DDBJ databases">
        <authorList>
            <person name="Varghese N."/>
            <person name="Submissions S."/>
        </authorList>
    </citation>
    <scope>NUCLEOTIDE SEQUENCE</scope>
    <source>
        <strain evidence="3">DSM 45262</strain>
    </source>
</reference>
<dbReference type="InterPro" id="IPR027463">
    <property type="entry name" value="AcrB_DN_DC_subdom"/>
</dbReference>
<keyword evidence="2" id="KW-0812">Transmembrane</keyword>
<feature type="transmembrane region" description="Helical" evidence="2">
    <location>
        <begin position="575"/>
        <end position="595"/>
    </location>
</feature>
<organism evidence="3 4">
    <name type="scientific">Laceyella tengchongensis</name>
    <dbReference type="NCBI Taxonomy" id="574699"/>
    <lineage>
        <taxon>Bacteria</taxon>
        <taxon>Bacillati</taxon>
        <taxon>Bacillota</taxon>
        <taxon>Bacilli</taxon>
        <taxon>Bacillales</taxon>
        <taxon>Thermoactinomycetaceae</taxon>
        <taxon>Laceyella</taxon>
    </lineage>
</organism>
<keyword evidence="2" id="KW-0472">Membrane</keyword>
<feature type="transmembrane region" description="Helical" evidence="2">
    <location>
        <begin position="1014"/>
        <end position="1034"/>
    </location>
</feature>
<feature type="transmembrane region" description="Helical" evidence="2">
    <location>
        <begin position="665"/>
        <end position="690"/>
    </location>
</feature>
<feature type="transmembrane region" description="Helical" evidence="2">
    <location>
        <begin position="1089"/>
        <end position="1107"/>
    </location>
</feature>
<keyword evidence="2" id="KW-1133">Transmembrane helix</keyword>
<name>A0AA45WRX0_9BACL</name>
<evidence type="ECO:0000256" key="1">
    <source>
        <dbReference type="SAM" id="MobiDB-lite"/>
    </source>
</evidence>
<dbReference type="Pfam" id="PF00873">
    <property type="entry name" value="ACR_tran"/>
    <property type="match status" value="2"/>
</dbReference>
<feature type="region of interest" description="Disordered" evidence="1">
    <location>
        <begin position="1153"/>
        <end position="1172"/>
    </location>
</feature>